<comment type="caution">
    <text evidence="1">The sequence shown here is derived from an EMBL/GenBank/DDBJ whole genome shotgun (WGS) entry which is preliminary data.</text>
</comment>
<proteinExistence type="predicted"/>
<evidence type="ECO:0000313" key="1">
    <source>
        <dbReference type="EMBL" id="KAK1930459.1"/>
    </source>
</evidence>
<dbReference type="EMBL" id="JASMQC010000039">
    <property type="protein sequence ID" value="KAK1930459.1"/>
    <property type="molecule type" value="Genomic_DNA"/>
</dbReference>
<evidence type="ECO:0000313" key="2">
    <source>
        <dbReference type="Proteomes" id="UP001259832"/>
    </source>
</evidence>
<evidence type="ECO:0008006" key="3">
    <source>
        <dbReference type="Google" id="ProtNLM"/>
    </source>
</evidence>
<dbReference type="AlphaFoldDB" id="A0AAD9LCM6"/>
<reference evidence="1" key="1">
    <citation type="submission" date="2023-08" db="EMBL/GenBank/DDBJ databases">
        <title>Reference Genome Resource for the Citrus Pathogen Phytophthora citrophthora.</title>
        <authorList>
            <person name="Moller H."/>
            <person name="Coetzee B."/>
            <person name="Rose L.J."/>
            <person name="Van Niekerk J.M."/>
        </authorList>
    </citation>
    <scope>NUCLEOTIDE SEQUENCE</scope>
    <source>
        <strain evidence="1">STE-U-9442</strain>
    </source>
</reference>
<keyword evidence="2" id="KW-1185">Reference proteome</keyword>
<dbReference type="Proteomes" id="UP001259832">
    <property type="component" value="Unassembled WGS sequence"/>
</dbReference>
<protein>
    <recommendedName>
        <fullName evidence="3">MULE transposase domain-containing protein</fullName>
    </recommendedName>
</protein>
<organism evidence="1 2">
    <name type="scientific">Phytophthora citrophthora</name>
    <dbReference type="NCBI Taxonomy" id="4793"/>
    <lineage>
        <taxon>Eukaryota</taxon>
        <taxon>Sar</taxon>
        <taxon>Stramenopiles</taxon>
        <taxon>Oomycota</taxon>
        <taxon>Peronosporomycetes</taxon>
        <taxon>Peronosporales</taxon>
        <taxon>Peronosporaceae</taxon>
        <taxon>Phytophthora</taxon>
    </lineage>
</organism>
<sequence length="223" mass="24968">MKKFIIQQDECGIPPQLILSHLRECPDIVEPKRGYPSLQQVTSCTKYLRQLQRTKNSVHGIKQLVLQNAFNPTGDRDRSFFFGYHEDESGHAYIGHGTDDDSLVVGATNLGLVDACIAFASASNYALFHADATFKLSDLGYPMITCGFTDASRSYQLAAIFVVSRRTWKEYSICLKALVRMIKRVHPSANLHIDAVMGNAEDVQMNGFQQVPEFASSTYLMCF</sequence>
<gene>
    <name evidence="1" type="ORF">P3T76_014130</name>
</gene>
<accession>A0AAD9LCM6</accession>
<name>A0AAD9LCM6_9STRA</name>